<accession>A0A329RKH4</accession>
<evidence type="ECO:0000259" key="1">
    <source>
        <dbReference type="Pfam" id="PF13843"/>
    </source>
</evidence>
<dbReference type="EMBL" id="MJFZ01000842">
    <property type="protein sequence ID" value="RAW24729.1"/>
    <property type="molecule type" value="Genomic_DNA"/>
</dbReference>
<dbReference type="STRING" id="29920.A0A329RKH4"/>
<dbReference type="InterPro" id="IPR029526">
    <property type="entry name" value="PGBD"/>
</dbReference>
<dbReference type="PANTHER" id="PTHR46599:SF3">
    <property type="entry name" value="PIGGYBAC TRANSPOSABLE ELEMENT-DERIVED PROTEIN 4"/>
    <property type="match status" value="1"/>
</dbReference>
<comment type="caution">
    <text evidence="2">The sequence shown here is derived from an EMBL/GenBank/DDBJ whole genome shotgun (WGS) entry which is preliminary data.</text>
</comment>
<keyword evidence="3" id="KW-1185">Reference proteome</keyword>
<organism evidence="2 3">
    <name type="scientific">Phytophthora cactorum</name>
    <dbReference type="NCBI Taxonomy" id="29920"/>
    <lineage>
        <taxon>Eukaryota</taxon>
        <taxon>Sar</taxon>
        <taxon>Stramenopiles</taxon>
        <taxon>Oomycota</taxon>
        <taxon>Peronosporomycetes</taxon>
        <taxon>Peronosporales</taxon>
        <taxon>Peronosporaceae</taxon>
        <taxon>Phytophthora</taxon>
    </lineage>
</organism>
<dbReference type="Proteomes" id="UP000251314">
    <property type="component" value="Unassembled WGS sequence"/>
</dbReference>
<reference evidence="2 3" key="1">
    <citation type="submission" date="2018-01" db="EMBL/GenBank/DDBJ databases">
        <title>Draft genome of the strawberry crown rot pathogen Phytophthora cactorum.</title>
        <authorList>
            <person name="Armitage A.D."/>
            <person name="Lysoe E."/>
            <person name="Nellist C.F."/>
            <person name="Harrison R.J."/>
            <person name="Brurberg M.B."/>
        </authorList>
    </citation>
    <scope>NUCLEOTIDE SEQUENCE [LARGE SCALE GENOMIC DNA]</scope>
    <source>
        <strain evidence="2 3">10300</strain>
    </source>
</reference>
<dbReference type="VEuPathDB" id="FungiDB:PC110_g18851"/>
<name>A0A329RKH4_9STRA</name>
<feature type="domain" description="PiggyBac transposable element-derived protein" evidence="1">
    <location>
        <begin position="28"/>
        <end position="192"/>
    </location>
</feature>
<sequence>MEDYRRGYHPTQPLRALHDARPSLHNSRNLHFSSNSDPRAATDRFWKLRRIVDALQDRFQAEHVVLSVMAIDEAMLPSRSSFNKMRVYMKPKPHNWVVKLFMLFEVYCDKRQTSGGALLQDTKSEPAAVILNINQVLGPSGPAEKRLIVTDRFYTSLALSMRLLALGFYSVRTVMTNPRGLCKEIIVKKKTQPAGVDRGTYTVA</sequence>
<dbReference type="Pfam" id="PF13843">
    <property type="entry name" value="DDE_Tnp_1_7"/>
    <property type="match status" value="1"/>
</dbReference>
<evidence type="ECO:0000313" key="3">
    <source>
        <dbReference type="Proteomes" id="UP000251314"/>
    </source>
</evidence>
<proteinExistence type="predicted"/>
<dbReference type="AlphaFoldDB" id="A0A329RKH4"/>
<gene>
    <name evidence="2" type="ORF">PC110_g18851</name>
</gene>
<evidence type="ECO:0000313" key="2">
    <source>
        <dbReference type="EMBL" id="RAW24729.1"/>
    </source>
</evidence>
<protein>
    <recommendedName>
        <fullName evidence="1">PiggyBac transposable element-derived protein domain-containing protein</fullName>
    </recommendedName>
</protein>
<dbReference type="PANTHER" id="PTHR46599">
    <property type="entry name" value="PIGGYBAC TRANSPOSABLE ELEMENT-DERIVED PROTEIN 4"/>
    <property type="match status" value="1"/>
</dbReference>
<dbReference type="OrthoDB" id="124126at2759"/>